<dbReference type="EMBL" id="FNST01000002">
    <property type="protein sequence ID" value="SEB60423.1"/>
    <property type="molecule type" value="Genomic_DNA"/>
</dbReference>
<dbReference type="AlphaFoldDB" id="A0A1H4KPV4"/>
<name>A0A1H4KPV4_STRMJ</name>
<organism evidence="1 2">
    <name type="scientific">Streptomyces melanosporofaciens</name>
    <dbReference type="NCBI Taxonomy" id="67327"/>
    <lineage>
        <taxon>Bacteria</taxon>
        <taxon>Bacillati</taxon>
        <taxon>Actinomycetota</taxon>
        <taxon>Actinomycetes</taxon>
        <taxon>Kitasatosporales</taxon>
        <taxon>Streptomycetaceae</taxon>
        <taxon>Streptomyces</taxon>
        <taxon>Streptomyces violaceusniger group</taxon>
    </lineage>
</organism>
<accession>A0A1H4KPV4</accession>
<proteinExistence type="predicted"/>
<keyword evidence="2" id="KW-1185">Reference proteome</keyword>
<reference evidence="2" key="1">
    <citation type="submission" date="2016-10" db="EMBL/GenBank/DDBJ databases">
        <authorList>
            <person name="Varghese N."/>
            <person name="Submissions S."/>
        </authorList>
    </citation>
    <scope>NUCLEOTIDE SEQUENCE [LARGE SCALE GENOMIC DNA]</scope>
    <source>
        <strain evidence="2">DSM 40318</strain>
    </source>
</reference>
<gene>
    <name evidence="1" type="ORF">SAMN04490356_0886</name>
</gene>
<dbReference type="Proteomes" id="UP000198609">
    <property type="component" value="Unassembled WGS sequence"/>
</dbReference>
<protein>
    <submittedName>
        <fullName evidence="1">Uncharacterized protein</fullName>
    </submittedName>
</protein>
<sequence>MSFVDATSEKLPFDTATSQFVHCPDNLDRGRTPRGA</sequence>
<evidence type="ECO:0000313" key="2">
    <source>
        <dbReference type="Proteomes" id="UP000198609"/>
    </source>
</evidence>
<evidence type="ECO:0000313" key="1">
    <source>
        <dbReference type="EMBL" id="SEB60423.1"/>
    </source>
</evidence>